<comment type="caution">
    <text evidence="1">The sequence shown here is derived from an EMBL/GenBank/DDBJ whole genome shotgun (WGS) entry which is preliminary data.</text>
</comment>
<protein>
    <submittedName>
        <fullName evidence="1">Uncharacterized protein</fullName>
    </submittedName>
</protein>
<dbReference type="AlphaFoldDB" id="A0A3M7PHI6"/>
<evidence type="ECO:0000313" key="1">
    <source>
        <dbReference type="EMBL" id="RMZ98571.1"/>
    </source>
</evidence>
<organism evidence="1 2">
    <name type="scientific">Brachionus plicatilis</name>
    <name type="common">Marine rotifer</name>
    <name type="synonym">Brachionus muelleri</name>
    <dbReference type="NCBI Taxonomy" id="10195"/>
    <lineage>
        <taxon>Eukaryota</taxon>
        <taxon>Metazoa</taxon>
        <taxon>Spiralia</taxon>
        <taxon>Gnathifera</taxon>
        <taxon>Rotifera</taxon>
        <taxon>Eurotatoria</taxon>
        <taxon>Monogononta</taxon>
        <taxon>Pseudotrocha</taxon>
        <taxon>Ploima</taxon>
        <taxon>Brachionidae</taxon>
        <taxon>Brachionus</taxon>
    </lineage>
</organism>
<sequence length="112" mass="13292">MTTFNISANVALRSLYKLQGLFNYRKDYFRPQINIYLVLNIYLNTDAKIIISIDQNKIERSKKRLIYRALKQLYKKSVENINFLSSLKVWEKNKNQLIEPASHGFHDKIIIV</sequence>
<accession>A0A3M7PHI6</accession>
<name>A0A3M7PHI6_BRAPC</name>
<gene>
    <name evidence="1" type="ORF">BpHYR1_034022</name>
</gene>
<proteinExistence type="predicted"/>
<dbReference type="Proteomes" id="UP000276133">
    <property type="component" value="Unassembled WGS sequence"/>
</dbReference>
<evidence type="ECO:0000313" key="2">
    <source>
        <dbReference type="Proteomes" id="UP000276133"/>
    </source>
</evidence>
<reference evidence="1 2" key="1">
    <citation type="journal article" date="2018" name="Sci. Rep.">
        <title>Genomic signatures of local adaptation to the degree of environmental predictability in rotifers.</title>
        <authorList>
            <person name="Franch-Gras L."/>
            <person name="Hahn C."/>
            <person name="Garcia-Roger E.M."/>
            <person name="Carmona M.J."/>
            <person name="Serra M."/>
            <person name="Gomez A."/>
        </authorList>
    </citation>
    <scope>NUCLEOTIDE SEQUENCE [LARGE SCALE GENOMIC DNA]</scope>
    <source>
        <strain evidence="1">HYR1</strain>
    </source>
</reference>
<keyword evidence="2" id="KW-1185">Reference proteome</keyword>
<dbReference type="EMBL" id="REGN01010689">
    <property type="protein sequence ID" value="RMZ98571.1"/>
    <property type="molecule type" value="Genomic_DNA"/>
</dbReference>